<keyword evidence="8" id="KW-1185">Reference proteome</keyword>
<dbReference type="EMBL" id="CP100356">
    <property type="protein sequence ID" value="UTF55614.1"/>
    <property type="molecule type" value="Genomic_DNA"/>
</dbReference>
<feature type="transmembrane region" description="Helical" evidence="6">
    <location>
        <begin position="262"/>
        <end position="281"/>
    </location>
</feature>
<evidence type="ECO:0000256" key="5">
    <source>
        <dbReference type="ARBA" id="ARBA00023136"/>
    </source>
</evidence>
<reference evidence="7" key="1">
    <citation type="submission" date="2022-06" db="EMBL/GenBank/DDBJ databases">
        <title>Diverse halophilic archaea isolated from saline environments.</title>
        <authorList>
            <person name="Cui H.-L."/>
        </authorList>
    </citation>
    <scope>NUCLEOTIDE SEQUENCE</scope>
    <source>
        <strain evidence="7">WLHS1</strain>
        <plasmid evidence="7">unnamed1</plasmid>
    </source>
</reference>
<evidence type="ECO:0000256" key="1">
    <source>
        <dbReference type="ARBA" id="ARBA00004141"/>
    </source>
</evidence>
<feature type="transmembrane region" description="Helical" evidence="6">
    <location>
        <begin position="235"/>
        <end position="255"/>
    </location>
</feature>
<evidence type="ECO:0000256" key="4">
    <source>
        <dbReference type="ARBA" id="ARBA00022989"/>
    </source>
</evidence>
<dbReference type="AlphaFoldDB" id="A0A9E7SV88"/>
<dbReference type="InterPro" id="IPR002549">
    <property type="entry name" value="AI-2E-like"/>
</dbReference>
<keyword evidence="5 6" id="KW-0472">Membrane</keyword>
<dbReference type="RefSeq" id="WP_254160824.1">
    <property type="nucleotide sequence ID" value="NZ_CP100356.1"/>
</dbReference>
<comment type="similarity">
    <text evidence="2">Belongs to the autoinducer-2 exporter (AI-2E) (TC 2.A.86) family.</text>
</comment>
<feature type="transmembrane region" description="Helical" evidence="6">
    <location>
        <begin position="208"/>
        <end position="229"/>
    </location>
</feature>
<dbReference type="Proteomes" id="UP001056855">
    <property type="component" value="Plasmid unnamed1"/>
</dbReference>
<organism evidence="7 8">
    <name type="scientific">Natronosalvus rutilus</name>
    <dbReference type="NCBI Taxonomy" id="2953753"/>
    <lineage>
        <taxon>Archaea</taxon>
        <taxon>Methanobacteriati</taxon>
        <taxon>Methanobacteriota</taxon>
        <taxon>Stenosarchaea group</taxon>
        <taxon>Halobacteria</taxon>
        <taxon>Halobacteriales</taxon>
        <taxon>Natrialbaceae</taxon>
        <taxon>Natronosalvus</taxon>
    </lineage>
</organism>
<feature type="transmembrane region" description="Helical" evidence="6">
    <location>
        <begin position="150"/>
        <end position="172"/>
    </location>
</feature>
<name>A0A9E7SV88_9EURY</name>
<dbReference type="GO" id="GO:0016020">
    <property type="term" value="C:membrane"/>
    <property type="evidence" value="ECO:0007669"/>
    <property type="project" value="UniProtKB-SubCell"/>
</dbReference>
<dbReference type="PANTHER" id="PTHR21716:SF4">
    <property type="entry name" value="TRANSMEMBRANE PROTEIN 245"/>
    <property type="match status" value="1"/>
</dbReference>
<keyword evidence="3 6" id="KW-0812">Transmembrane</keyword>
<accession>A0A9E7SV88</accession>
<proteinExistence type="inferred from homology"/>
<feature type="transmembrane region" description="Helical" evidence="6">
    <location>
        <begin position="317"/>
        <end position="349"/>
    </location>
</feature>
<gene>
    <name evidence="7" type="ORF">NGM29_19640</name>
</gene>
<dbReference type="PANTHER" id="PTHR21716">
    <property type="entry name" value="TRANSMEMBRANE PROTEIN"/>
    <property type="match status" value="1"/>
</dbReference>
<evidence type="ECO:0000256" key="6">
    <source>
        <dbReference type="SAM" id="Phobius"/>
    </source>
</evidence>
<evidence type="ECO:0000256" key="3">
    <source>
        <dbReference type="ARBA" id="ARBA00022692"/>
    </source>
</evidence>
<evidence type="ECO:0000313" key="7">
    <source>
        <dbReference type="EMBL" id="UTF55614.1"/>
    </source>
</evidence>
<sequence length="362" mass="39740">MSMDSDGDLIDNQLLSRLGWWAFGLVLATVLVYALRGYLGWAVFGVFLYYMARPVARQLRQRGLSESTAAVITLGLVILPFVSILIVLASIAIIQLATLEATDFERIVETLFPDGLPETVPQTEEEVYPFVEDFTTDPTVGSIIEWGSGVLGAFLTAAYNLFITLLFAFFLVRDERRLARWFRSDIVGEGTRVDEFARAIDKGLSSVFFGYTLTILAIMILTGVIYALLNAIAPPGLAIPQVLLLAIVTGLASVIPLVGRSIVYAAVVVYLAVMAIQIGLTALWFPIAFYIIMGVFFDGIIRTYVRPSLSGRMFPTGLVLFAYILGPLAFGWYGIFLGPLLMVVATLFVQTELPRLLHGEAN</sequence>
<feature type="transmembrane region" description="Helical" evidence="6">
    <location>
        <begin position="71"/>
        <end position="94"/>
    </location>
</feature>
<keyword evidence="7" id="KW-0614">Plasmid</keyword>
<protein>
    <submittedName>
        <fullName evidence="7">AI-2E family transporter</fullName>
    </submittedName>
</protein>
<dbReference type="Pfam" id="PF01594">
    <property type="entry name" value="AI-2E_transport"/>
    <property type="match status" value="1"/>
</dbReference>
<feature type="transmembrane region" description="Helical" evidence="6">
    <location>
        <begin position="287"/>
        <end position="305"/>
    </location>
</feature>
<geneLocation type="plasmid" evidence="7 8">
    <name>unnamed1</name>
</geneLocation>
<feature type="transmembrane region" description="Helical" evidence="6">
    <location>
        <begin position="20"/>
        <end position="50"/>
    </location>
</feature>
<keyword evidence="4 6" id="KW-1133">Transmembrane helix</keyword>
<comment type="subcellular location">
    <subcellularLocation>
        <location evidence="1">Membrane</location>
        <topology evidence="1">Multi-pass membrane protein</topology>
    </subcellularLocation>
</comment>
<evidence type="ECO:0000256" key="2">
    <source>
        <dbReference type="ARBA" id="ARBA00009773"/>
    </source>
</evidence>
<dbReference type="KEGG" id="sawl:NGM29_19640"/>
<evidence type="ECO:0000313" key="8">
    <source>
        <dbReference type="Proteomes" id="UP001056855"/>
    </source>
</evidence>
<dbReference type="GeneID" id="73292308"/>